<name>A0A5B6VYJ6_9ROSI</name>
<protein>
    <submittedName>
        <fullName evidence="1">Protein kinase 2B, chloroplastic-like</fullName>
    </submittedName>
</protein>
<keyword evidence="1" id="KW-0418">Kinase</keyword>
<comment type="caution">
    <text evidence="1">The sequence shown here is derived from an EMBL/GenBank/DDBJ whole genome shotgun (WGS) entry which is preliminary data.</text>
</comment>
<reference evidence="1" key="1">
    <citation type="submission" date="2019-08" db="EMBL/GenBank/DDBJ databases">
        <authorList>
            <person name="Liu F."/>
        </authorList>
    </citation>
    <scope>NUCLEOTIDE SEQUENCE [LARGE SCALE GENOMIC DNA]</scope>
    <source>
        <strain evidence="1">PA1801</strain>
        <tissue evidence="1">Leaf</tissue>
    </source>
</reference>
<accession>A0A5B6VYJ6</accession>
<dbReference type="PANTHER" id="PTHR33067">
    <property type="entry name" value="RNA-DIRECTED DNA POLYMERASE-RELATED"/>
    <property type="match status" value="1"/>
</dbReference>
<dbReference type="GO" id="GO:0016301">
    <property type="term" value="F:kinase activity"/>
    <property type="evidence" value="ECO:0007669"/>
    <property type="project" value="UniProtKB-KW"/>
</dbReference>
<dbReference type="PANTHER" id="PTHR33067:SF35">
    <property type="entry name" value="ASPARTIC PEPTIDASE DDI1-TYPE DOMAIN-CONTAINING PROTEIN"/>
    <property type="match status" value="1"/>
</dbReference>
<organism evidence="1 2">
    <name type="scientific">Gossypium australe</name>
    <dbReference type="NCBI Taxonomy" id="47621"/>
    <lineage>
        <taxon>Eukaryota</taxon>
        <taxon>Viridiplantae</taxon>
        <taxon>Streptophyta</taxon>
        <taxon>Embryophyta</taxon>
        <taxon>Tracheophyta</taxon>
        <taxon>Spermatophyta</taxon>
        <taxon>Magnoliopsida</taxon>
        <taxon>eudicotyledons</taxon>
        <taxon>Gunneridae</taxon>
        <taxon>Pentapetalae</taxon>
        <taxon>rosids</taxon>
        <taxon>malvids</taxon>
        <taxon>Malvales</taxon>
        <taxon>Malvaceae</taxon>
        <taxon>Malvoideae</taxon>
        <taxon>Gossypium</taxon>
    </lineage>
</organism>
<evidence type="ECO:0000313" key="1">
    <source>
        <dbReference type="EMBL" id="KAA3474729.1"/>
    </source>
</evidence>
<dbReference type="AlphaFoldDB" id="A0A5B6VYJ6"/>
<dbReference type="Proteomes" id="UP000325315">
    <property type="component" value="Unassembled WGS sequence"/>
</dbReference>
<proteinExistence type="predicted"/>
<dbReference type="OrthoDB" id="998961at2759"/>
<keyword evidence="2" id="KW-1185">Reference proteome</keyword>
<keyword evidence="1" id="KW-0808">Transferase</keyword>
<dbReference type="EMBL" id="SMMG02000005">
    <property type="protein sequence ID" value="KAA3474729.1"/>
    <property type="molecule type" value="Genomic_DNA"/>
</dbReference>
<sequence>MDKDIEVPIILGRPFLATARPFNNVGNGELLLKVGDEDVTLQACDFMRVPSERDDTSFSVNVSYHGAQCSLQEITHENVLEPYLVQSDRTRGTSEEQMVQFDELDKWKTKSDENPRMVKEITKQRHIGNKVLLDKSDLQMFPAELKLRGSNPFVVQNVFPHGTIEVTHPEYDTFKVNNH</sequence>
<gene>
    <name evidence="1" type="ORF">EPI10_024992</name>
</gene>
<evidence type="ECO:0000313" key="2">
    <source>
        <dbReference type="Proteomes" id="UP000325315"/>
    </source>
</evidence>